<evidence type="ECO:0000256" key="1">
    <source>
        <dbReference type="SAM" id="MobiDB-lite"/>
    </source>
</evidence>
<feature type="compositionally biased region" description="Basic and acidic residues" evidence="1">
    <location>
        <begin position="1"/>
        <end position="10"/>
    </location>
</feature>
<protein>
    <submittedName>
        <fullName evidence="2">Uncharacterized protein</fullName>
    </submittedName>
</protein>
<reference evidence="3" key="2">
    <citation type="submission" date="2017-12" db="EMBL/GenBank/DDBJ databases">
        <title>Genome sequence of the Bar-tailed Godwit (Limosa lapponica baueri).</title>
        <authorList>
            <person name="Lima N.C.B."/>
            <person name="Parody-Merino A.M."/>
            <person name="Battley P.F."/>
            <person name="Fidler A.E."/>
            <person name="Prosdocimi F."/>
        </authorList>
    </citation>
    <scope>NUCLEOTIDE SEQUENCE [LARGE SCALE GENOMIC DNA]</scope>
</reference>
<evidence type="ECO:0000313" key="3">
    <source>
        <dbReference type="Proteomes" id="UP000233556"/>
    </source>
</evidence>
<sequence>MVEPKERNKTETAYNPKNHAESKQETNDTSSERIMFTLTFIKRCVIQMKSAKQCWDAVRKGKHFFREVELRLRRMISLTGCRQATRQKRKACEVRESSRLRQAKGPVQVIFCDSNKI</sequence>
<dbReference type="Proteomes" id="UP000233556">
    <property type="component" value="Unassembled WGS sequence"/>
</dbReference>
<organism evidence="2 3">
    <name type="scientific">Limosa lapponica baueri</name>
    <dbReference type="NCBI Taxonomy" id="1758121"/>
    <lineage>
        <taxon>Eukaryota</taxon>
        <taxon>Metazoa</taxon>
        <taxon>Chordata</taxon>
        <taxon>Craniata</taxon>
        <taxon>Vertebrata</taxon>
        <taxon>Euteleostomi</taxon>
        <taxon>Archelosauria</taxon>
        <taxon>Archosauria</taxon>
        <taxon>Dinosauria</taxon>
        <taxon>Saurischia</taxon>
        <taxon>Theropoda</taxon>
        <taxon>Coelurosauria</taxon>
        <taxon>Aves</taxon>
        <taxon>Neognathae</taxon>
        <taxon>Neoaves</taxon>
        <taxon>Charadriiformes</taxon>
        <taxon>Scolopacidae</taxon>
        <taxon>Limosa</taxon>
    </lineage>
</organism>
<keyword evidence="3" id="KW-1185">Reference proteome</keyword>
<reference evidence="3" key="1">
    <citation type="submission" date="2017-11" db="EMBL/GenBank/DDBJ databases">
        <authorList>
            <person name="Lima N.C."/>
            <person name="Parody-Merino A.M."/>
            <person name="Battley P.F."/>
            <person name="Fidler A.E."/>
            <person name="Prosdocimi F."/>
        </authorList>
    </citation>
    <scope>NUCLEOTIDE SEQUENCE [LARGE SCALE GENOMIC DNA]</scope>
</reference>
<evidence type="ECO:0000313" key="2">
    <source>
        <dbReference type="EMBL" id="PKU35677.1"/>
    </source>
</evidence>
<dbReference type="EMBL" id="KZ508108">
    <property type="protein sequence ID" value="PKU35677.1"/>
    <property type="molecule type" value="Genomic_DNA"/>
</dbReference>
<name>A0A2I0TPE1_LIMLA</name>
<gene>
    <name evidence="2" type="ORF">llap_14019</name>
</gene>
<proteinExistence type="predicted"/>
<feature type="region of interest" description="Disordered" evidence="1">
    <location>
        <begin position="1"/>
        <end position="29"/>
    </location>
</feature>
<dbReference type="AlphaFoldDB" id="A0A2I0TPE1"/>
<accession>A0A2I0TPE1</accession>